<name>A0A2K9EI50_9RHOB</name>
<protein>
    <submittedName>
        <fullName evidence="2">Uncharacterized protein</fullName>
    </submittedName>
</protein>
<keyword evidence="3" id="KW-1185">Reference proteome</keyword>
<organism evidence="2 3">
    <name type="scientific">Paracoccus tegillarcae</name>
    <dbReference type="NCBI Taxonomy" id="1529068"/>
    <lineage>
        <taxon>Bacteria</taxon>
        <taxon>Pseudomonadati</taxon>
        <taxon>Pseudomonadota</taxon>
        <taxon>Alphaproteobacteria</taxon>
        <taxon>Rhodobacterales</taxon>
        <taxon>Paracoccaceae</taxon>
        <taxon>Paracoccus</taxon>
    </lineage>
</organism>
<accession>A0A2K9EI50</accession>
<feature type="region of interest" description="Disordered" evidence="1">
    <location>
        <begin position="1"/>
        <end position="24"/>
    </location>
</feature>
<reference evidence="2 3" key="1">
    <citation type="submission" date="2017-12" db="EMBL/GenBank/DDBJ databases">
        <authorList>
            <person name="Hurst M.R.H."/>
        </authorList>
    </citation>
    <scope>NUCLEOTIDE SEQUENCE [LARGE SCALE GENOMIC DNA]</scope>
    <source>
        <strain evidence="2 3">BM15</strain>
    </source>
</reference>
<evidence type="ECO:0000313" key="3">
    <source>
        <dbReference type="Proteomes" id="UP000233742"/>
    </source>
</evidence>
<evidence type="ECO:0000313" key="2">
    <source>
        <dbReference type="EMBL" id="AUH34640.1"/>
    </source>
</evidence>
<proteinExistence type="predicted"/>
<gene>
    <name evidence="2" type="ORF">CUV01_15735</name>
</gene>
<dbReference type="Proteomes" id="UP000233742">
    <property type="component" value="Chromosome"/>
</dbReference>
<dbReference type="AlphaFoldDB" id="A0A2K9EI50"/>
<dbReference type="EMBL" id="CP025408">
    <property type="protein sequence ID" value="AUH34640.1"/>
    <property type="molecule type" value="Genomic_DNA"/>
</dbReference>
<dbReference type="KEGG" id="paro:CUV01_15735"/>
<evidence type="ECO:0000256" key="1">
    <source>
        <dbReference type="SAM" id="MobiDB-lite"/>
    </source>
</evidence>
<sequence length="68" mass="7768">MSEQDKTVISRKGKRGPLPTGKGVGVLVRLQPDMLDWLDSERAKLDDQPSRPEMIRRVLSEHRNLTTQ</sequence>